<accession>A0A0G0NGB6</accession>
<evidence type="ECO:0000313" key="2">
    <source>
        <dbReference type="Proteomes" id="UP000034246"/>
    </source>
</evidence>
<protein>
    <submittedName>
        <fullName evidence="1">Uncharacterized protein</fullName>
    </submittedName>
</protein>
<comment type="caution">
    <text evidence="1">The sequence shown here is derived from an EMBL/GenBank/DDBJ whole genome shotgun (WGS) entry which is preliminary data.</text>
</comment>
<gene>
    <name evidence="1" type="ORF">UT39_C0002G0042</name>
</gene>
<reference evidence="1 2" key="1">
    <citation type="journal article" date="2015" name="Nature">
        <title>rRNA introns, odd ribosomes, and small enigmatic genomes across a large radiation of phyla.</title>
        <authorList>
            <person name="Brown C.T."/>
            <person name="Hug L.A."/>
            <person name="Thomas B.C."/>
            <person name="Sharon I."/>
            <person name="Castelle C.J."/>
            <person name="Singh A."/>
            <person name="Wilkins M.J."/>
            <person name="Williams K.H."/>
            <person name="Banfield J.F."/>
        </authorList>
    </citation>
    <scope>NUCLEOTIDE SEQUENCE [LARGE SCALE GENOMIC DNA]</scope>
</reference>
<dbReference type="Proteomes" id="UP000034246">
    <property type="component" value="Unassembled WGS sequence"/>
</dbReference>
<evidence type="ECO:0000313" key="1">
    <source>
        <dbReference type="EMBL" id="KKR11861.1"/>
    </source>
</evidence>
<dbReference type="EMBL" id="LBWP01000002">
    <property type="protein sequence ID" value="KKR11861.1"/>
    <property type="molecule type" value="Genomic_DNA"/>
</dbReference>
<dbReference type="AlphaFoldDB" id="A0A0G0NGB6"/>
<organism evidence="1 2">
    <name type="scientific">Candidatus Woesebacteria bacterium GW2011_GWA1_39_21</name>
    <dbReference type="NCBI Taxonomy" id="1618550"/>
    <lineage>
        <taxon>Bacteria</taxon>
        <taxon>Candidatus Woeseibacteriota</taxon>
    </lineage>
</organism>
<name>A0A0G0NGB6_9BACT</name>
<sequence>MKAIKQFVEELVKNKERVLKREISDMEARVILAESGKFPEMNEELRLRAIASSAEHRNKGTLLGRQKYILDGEKQLRAIILGKERDREGD</sequence>
<proteinExistence type="predicted"/>